<protein>
    <recommendedName>
        <fullName evidence="2">Glycosyltransferase RgtA/B/C/D-like domain-containing protein</fullName>
    </recommendedName>
</protein>
<evidence type="ECO:0000313" key="3">
    <source>
        <dbReference type="EMBL" id="CAD7289078.1"/>
    </source>
</evidence>
<evidence type="ECO:0000256" key="1">
    <source>
        <dbReference type="SAM" id="Phobius"/>
    </source>
</evidence>
<feature type="transmembrane region" description="Helical" evidence="1">
    <location>
        <begin position="68"/>
        <end position="86"/>
    </location>
</feature>
<feature type="domain" description="Glycosyltransferase RgtA/B/C/D-like" evidence="2">
    <location>
        <begin position="53"/>
        <end position="187"/>
    </location>
</feature>
<keyword evidence="1" id="KW-0472">Membrane</keyword>
<dbReference type="Proteomes" id="UP000789359">
    <property type="component" value="Unassembled WGS sequence"/>
</dbReference>
<feature type="transmembrane region" description="Helical" evidence="1">
    <location>
        <begin position="107"/>
        <end position="136"/>
    </location>
</feature>
<feature type="transmembrane region" description="Helical" evidence="1">
    <location>
        <begin position="177"/>
        <end position="196"/>
    </location>
</feature>
<feature type="transmembrane region" description="Helical" evidence="1">
    <location>
        <begin position="16"/>
        <end position="40"/>
    </location>
</feature>
<evidence type="ECO:0000313" key="4">
    <source>
        <dbReference type="Proteomes" id="UP000789359"/>
    </source>
</evidence>
<feature type="transmembrane region" description="Helical" evidence="1">
    <location>
        <begin position="292"/>
        <end position="314"/>
    </location>
</feature>
<keyword evidence="1" id="KW-1133">Transmembrane helix</keyword>
<accession>A0ABM8Q868</accession>
<name>A0ABM8Q868_9BACT</name>
<keyword evidence="4" id="KW-1185">Reference proteome</keyword>
<dbReference type="RefSeq" id="WP_230057377.1">
    <property type="nucleotide sequence ID" value="NZ_CAJHOE010000006.1"/>
</dbReference>
<comment type="caution">
    <text evidence="3">The sequence shown here is derived from an EMBL/GenBank/DDBJ whole genome shotgun (WGS) entry which is preliminary data.</text>
</comment>
<feature type="transmembrane region" description="Helical" evidence="1">
    <location>
        <begin position="142"/>
        <end position="170"/>
    </location>
</feature>
<dbReference type="Pfam" id="PF13231">
    <property type="entry name" value="PMT_2"/>
    <property type="match status" value="1"/>
</dbReference>
<sequence length="396" mass="45091">MNSEKGQGVVKNEYKFLALICLFDLAFLLICAKFLSISYYEAVIYFNKNDAIGYVVRASTALLGQNDFALRLPIVILHFVSILLIYKLSKFYLKNSTDRLASVAVFILLPGTLASALIVNNAALCICVVLLLLYLFHLNLKLAFYIVLALSFFLNSDFLVVYAAFFIYGISKKDPHLIWSSALLFLATFYIFGFDTGGHPSGHFADTFGIFAAVFSPFVFFYFIYTIYRIWVKESKSPLWFVCVGAFCFCMVLSLRQKLELEEFLPFCVIATPLMVKMFFSNYRVRLPKFRVRYNILAGFLLISLLLNYLAIVLNPIFYNFLDEPKDHFAYKFQGTKELAKALKNAGYLLVDADDKEALRLKFYGILDGSKKLILDESGDIVVEIFGKKVASYSLK</sequence>
<dbReference type="EMBL" id="CAJHOE010000006">
    <property type="protein sequence ID" value="CAD7289078.1"/>
    <property type="molecule type" value="Genomic_DNA"/>
</dbReference>
<gene>
    <name evidence="3" type="ORF">LMG8286_01636</name>
</gene>
<feature type="transmembrane region" description="Helical" evidence="1">
    <location>
        <begin position="239"/>
        <end position="257"/>
    </location>
</feature>
<organism evidence="3 4">
    <name type="scientific">Campylobacter suis</name>
    <dbReference type="NCBI Taxonomy" id="2790657"/>
    <lineage>
        <taxon>Bacteria</taxon>
        <taxon>Pseudomonadati</taxon>
        <taxon>Campylobacterota</taxon>
        <taxon>Epsilonproteobacteria</taxon>
        <taxon>Campylobacterales</taxon>
        <taxon>Campylobacteraceae</taxon>
        <taxon>Campylobacter</taxon>
    </lineage>
</organism>
<feature type="transmembrane region" description="Helical" evidence="1">
    <location>
        <begin position="208"/>
        <end position="227"/>
    </location>
</feature>
<proteinExistence type="predicted"/>
<dbReference type="InterPro" id="IPR038731">
    <property type="entry name" value="RgtA/B/C-like"/>
</dbReference>
<feature type="transmembrane region" description="Helical" evidence="1">
    <location>
        <begin position="263"/>
        <end position="280"/>
    </location>
</feature>
<keyword evidence="1" id="KW-0812">Transmembrane</keyword>
<reference evidence="3 4" key="1">
    <citation type="submission" date="2020-11" db="EMBL/GenBank/DDBJ databases">
        <authorList>
            <person name="Peeters C."/>
        </authorList>
    </citation>
    <scope>NUCLEOTIDE SEQUENCE [LARGE SCALE GENOMIC DNA]</scope>
    <source>
        <strain evidence="3 4">LMG 8286</strain>
    </source>
</reference>
<evidence type="ECO:0000259" key="2">
    <source>
        <dbReference type="Pfam" id="PF13231"/>
    </source>
</evidence>